<evidence type="ECO:0000256" key="1">
    <source>
        <dbReference type="ARBA" id="ARBA00004167"/>
    </source>
</evidence>
<comment type="caution">
    <text evidence="8">The sequence shown here is derived from an EMBL/GenBank/DDBJ whole genome shotgun (WGS) entry which is preliminary data.</text>
</comment>
<evidence type="ECO:0000259" key="7">
    <source>
        <dbReference type="SMART" id="SM01352"/>
    </source>
</evidence>
<evidence type="ECO:0000256" key="5">
    <source>
        <dbReference type="ARBA" id="ARBA00023180"/>
    </source>
</evidence>
<dbReference type="EMBL" id="CAXAJV020001292">
    <property type="protein sequence ID" value="CAL7941459.1"/>
    <property type="molecule type" value="Genomic_DNA"/>
</dbReference>
<evidence type="ECO:0000256" key="2">
    <source>
        <dbReference type="ARBA" id="ARBA00022692"/>
    </source>
</evidence>
<keyword evidence="9" id="KW-1185">Reference proteome</keyword>
<feature type="chain" id="PRO_5046648475" description="APCDD1 domain-containing protein" evidence="6">
    <location>
        <begin position="16"/>
        <end position="597"/>
    </location>
</feature>
<evidence type="ECO:0000256" key="3">
    <source>
        <dbReference type="ARBA" id="ARBA00022729"/>
    </source>
</evidence>
<dbReference type="Pfam" id="PF14921">
    <property type="entry name" value="APCDDC"/>
    <property type="match status" value="2"/>
</dbReference>
<accession>A0ABP1NNH9</accession>
<dbReference type="SMART" id="SM01352">
    <property type="entry name" value="APCDDC"/>
    <property type="match status" value="1"/>
</dbReference>
<name>A0ABP1NNH9_XYLVO</name>
<keyword evidence="4" id="KW-0472">Membrane</keyword>
<comment type="subcellular location">
    <subcellularLocation>
        <location evidence="1">Membrane</location>
        <topology evidence="1">Single-pass membrane protein</topology>
    </subcellularLocation>
</comment>
<reference evidence="8 9" key="1">
    <citation type="submission" date="2024-08" db="EMBL/GenBank/DDBJ databases">
        <authorList>
            <person name="Will J Nash"/>
            <person name="Angela Man"/>
            <person name="Seanna McTaggart"/>
            <person name="Kendall Baker"/>
            <person name="Tom Barker"/>
            <person name="Leah Catchpole"/>
            <person name="Alex Durrant"/>
            <person name="Karim Gharbi"/>
            <person name="Naomi Irish"/>
            <person name="Gemy Kaithakottil"/>
            <person name="Debby Ku"/>
            <person name="Aaliyah Providence"/>
            <person name="Felix Shaw"/>
            <person name="David Swarbreck"/>
            <person name="Chris Watkins"/>
            <person name="Ann M. McCartney"/>
            <person name="Giulio Formenti"/>
            <person name="Alice Mouton"/>
            <person name="Noel Vella"/>
            <person name="Bjorn M von Reumont"/>
            <person name="Adriana Vella"/>
            <person name="Wilfried Haerty"/>
        </authorList>
    </citation>
    <scope>NUCLEOTIDE SEQUENCE [LARGE SCALE GENOMIC DNA]</scope>
</reference>
<dbReference type="PANTHER" id="PTHR31021">
    <property type="entry name" value="ADENOMATOSIS POLYPOSIS COLI DOWN-REGULATED 1"/>
    <property type="match status" value="1"/>
</dbReference>
<gene>
    <name evidence="8" type="ORF">XYLVIOL_LOCUS5021</name>
</gene>
<feature type="signal peptide" evidence="6">
    <location>
        <begin position="1"/>
        <end position="15"/>
    </location>
</feature>
<keyword evidence="3 6" id="KW-0732">Signal</keyword>
<dbReference type="PANTHER" id="PTHR31021:SF1">
    <property type="entry name" value="CHROMOSOME UNDETERMINED SCAFFOLD_56, WHOLE GENOME SHOTGUN SEQUENCE"/>
    <property type="match status" value="1"/>
</dbReference>
<keyword evidence="5" id="KW-0325">Glycoprotein</keyword>
<organism evidence="8 9">
    <name type="scientific">Xylocopa violacea</name>
    <name type="common">Violet carpenter bee</name>
    <name type="synonym">Apis violacea</name>
    <dbReference type="NCBI Taxonomy" id="135666"/>
    <lineage>
        <taxon>Eukaryota</taxon>
        <taxon>Metazoa</taxon>
        <taxon>Ecdysozoa</taxon>
        <taxon>Arthropoda</taxon>
        <taxon>Hexapoda</taxon>
        <taxon>Insecta</taxon>
        <taxon>Pterygota</taxon>
        <taxon>Neoptera</taxon>
        <taxon>Endopterygota</taxon>
        <taxon>Hymenoptera</taxon>
        <taxon>Apocrita</taxon>
        <taxon>Aculeata</taxon>
        <taxon>Apoidea</taxon>
        <taxon>Anthophila</taxon>
        <taxon>Apidae</taxon>
        <taxon>Xylocopa</taxon>
        <taxon>Xylocopa</taxon>
    </lineage>
</organism>
<dbReference type="InterPro" id="IPR029405">
    <property type="entry name" value="APCDD1_dom"/>
</dbReference>
<protein>
    <recommendedName>
        <fullName evidence="7">APCDD1 domain-containing protein</fullName>
    </recommendedName>
</protein>
<evidence type="ECO:0000256" key="6">
    <source>
        <dbReference type="SAM" id="SignalP"/>
    </source>
</evidence>
<proteinExistence type="predicted"/>
<keyword evidence="2" id="KW-0812">Transmembrane</keyword>
<dbReference type="Proteomes" id="UP001642520">
    <property type="component" value="Unassembled WGS sequence"/>
</dbReference>
<feature type="domain" description="APCDD1" evidence="7">
    <location>
        <begin position="30"/>
        <end position="303"/>
    </location>
</feature>
<sequence>MKMLIAVTILCLIAGFDYMICLKAEKEDDRCEMMMRRIDSDDRAIVTDNTPFRLHSTWVSQECEVRAGPKYIIRKYSFFKNDTFLLLQYHYAEESCSIATYTIMARGSIEILSSSVTVPGARETKIQLDSVHLIPLNRQVAHKFGRRMNASCGGIESKWRPYLPQLIYERPIDFSSNANLQMHDLNSNSLQSRLLRSRKRHTLDCLETFDIDFTELRLLRIEIKRFNFATNLSGHSASDTNKTRERVELLFGGLARNVHSQKTQSRPNRLQSTSLIRGDTAIDCPICGTVYRATEYSPPLFHQAPSLPAVINGFWMSIRCESVDGGAWSKRFFQIYSDDNRWTARWTYYADFRCANPLYTVHAAGIYIQRAVRQTRDAEQPNIKTFENNVQNNLEELIVLRANRRQKMKIGRLESIDRIIPFLVPKDTMPPSGTTELDLRVLESLLIPVNKIVPTSCEATLSGVRGIRRIRRNEAGLWSQNCIHRIIKAPAIFKYKARIGLDWKGDYNLLLTSWKNDLWEAPLRRCSAITSQNHFQESWQRYMSLPRKGILYDRFNRYRRHWFPSSANICFSRNSSRIYSTILLLLYWLHLFCDEMH</sequence>
<evidence type="ECO:0000313" key="9">
    <source>
        <dbReference type="Proteomes" id="UP001642520"/>
    </source>
</evidence>
<evidence type="ECO:0000256" key="4">
    <source>
        <dbReference type="ARBA" id="ARBA00023136"/>
    </source>
</evidence>
<evidence type="ECO:0000313" key="8">
    <source>
        <dbReference type="EMBL" id="CAL7941459.1"/>
    </source>
</evidence>
<dbReference type="InterPro" id="IPR042425">
    <property type="entry name" value="APCDD1"/>
</dbReference>